<feature type="compositionally biased region" description="Low complexity" evidence="1">
    <location>
        <begin position="40"/>
        <end position="53"/>
    </location>
</feature>
<evidence type="ECO:0000313" key="3">
    <source>
        <dbReference type="Proteomes" id="UP000077266"/>
    </source>
</evidence>
<sequence>MHPCAALSWAHGTFRQRETSQLVVQSATTKRRDSQEEPQHSASPHASDSDAPSIAHVSSYGRHKKASPARAPLITWVSSPDGNEHDAAAPKPHRIRAPPPKLQRRSGRRVPSRVPAEPAEDDEPGADVQDKHKKC</sequence>
<proteinExistence type="predicted"/>
<evidence type="ECO:0000256" key="1">
    <source>
        <dbReference type="SAM" id="MobiDB-lite"/>
    </source>
</evidence>
<feature type="region of interest" description="Disordered" evidence="1">
    <location>
        <begin position="1"/>
        <end position="135"/>
    </location>
</feature>
<name>A0A165I2A9_EXIGL</name>
<organism evidence="2 3">
    <name type="scientific">Exidia glandulosa HHB12029</name>
    <dbReference type="NCBI Taxonomy" id="1314781"/>
    <lineage>
        <taxon>Eukaryota</taxon>
        <taxon>Fungi</taxon>
        <taxon>Dikarya</taxon>
        <taxon>Basidiomycota</taxon>
        <taxon>Agaricomycotina</taxon>
        <taxon>Agaricomycetes</taxon>
        <taxon>Auriculariales</taxon>
        <taxon>Exidiaceae</taxon>
        <taxon>Exidia</taxon>
    </lineage>
</organism>
<feature type="compositionally biased region" description="Polar residues" evidence="1">
    <location>
        <begin position="19"/>
        <end position="28"/>
    </location>
</feature>
<feature type="compositionally biased region" description="Basic residues" evidence="1">
    <location>
        <begin position="91"/>
        <end position="111"/>
    </location>
</feature>
<protein>
    <submittedName>
        <fullName evidence="2">Uncharacterized protein</fullName>
    </submittedName>
</protein>
<accession>A0A165I2A9</accession>
<dbReference type="InParanoid" id="A0A165I2A9"/>
<dbReference type="Proteomes" id="UP000077266">
    <property type="component" value="Unassembled WGS sequence"/>
</dbReference>
<evidence type="ECO:0000313" key="2">
    <source>
        <dbReference type="EMBL" id="KZV92796.1"/>
    </source>
</evidence>
<gene>
    <name evidence="2" type="ORF">EXIGLDRAFT_692355</name>
</gene>
<keyword evidence="3" id="KW-1185">Reference proteome</keyword>
<dbReference type="AlphaFoldDB" id="A0A165I2A9"/>
<dbReference type="EMBL" id="KV426001">
    <property type="protein sequence ID" value="KZV92796.1"/>
    <property type="molecule type" value="Genomic_DNA"/>
</dbReference>
<feature type="compositionally biased region" description="Basic and acidic residues" evidence="1">
    <location>
        <begin position="30"/>
        <end position="39"/>
    </location>
</feature>
<reference evidence="2 3" key="1">
    <citation type="journal article" date="2016" name="Mol. Biol. Evol.">
        <title>Comparative Genomics of Early-Diverging Mushroom-Forming Fungi Provides Insights into the Origins of Lignocellulose Decay Capabilities.</title>
        <authorList>
            <person name="Nagy L.G."/>
            <person name="Riley R."/>
            <person name="Tritt A."/>
            <person name="Adam C."/>
            <person name="Daum C."/>
            <person name="Floudas D."/>
            <person name="Sun H."/>
            <person name="Yadav J.S."/>
            <person name="Pangilinan J."/>
            <person name="Larsson K.H."/>
            <person name="Matsuura K."/>
            <person name="Barry K."/>
            <person name="Labutti K."/>
            <person name="Kuo R."/>
            <person name="Ohm R.A."/>
            <person name="Bhattacharya S.S."/>
            <person name="Shirouzu T."/>
            <person name="Yoshinaga Y."/>
            <person name="Martin F.M."/>
            <person name="Grigoriev I.V."/>
            <person name="Hibbett D.S."/>
        </authorList>
    </citation>
    <scope>NUCLEOTIDE SEQUENCE [LARGE SCALE GENOMIC DNA]</scope>
    <source>
        <strain evidence="2 3">HHB12029</strain>
    </source>
</reference>